<name>A0A1B9HVP3_9TREE</name>
<dbReference type="Pfam" id="PF07690">
    <property type="entry name" value="MFS_1"/>
    <property type="match status" value="1"/>
</dbReference>
<reference evidence="8" key="2">
    <citation type="submission" date="2013-07" db="EMBL/GenBank/DDBJ databases">
        <authorList>
            <consortium name="The Broad Institute Genome Sequencing Platform"/>
            <person name="Cuomo C."/>
            <person name="Litvintseva A."/>
            <person name="Chen Y."/>
            <person name="Heitman J."/>
            <person name="Sun S."/>
            <person name="Springer D."/>
            <person name="Dromer F."/>
            <person name="Young S.K."/>
            <person name="Zeng Q."/>
            <person name="Gargeya S."/>
            <person name="Fitzgerald M."/>
            <person name="Abouelleil A."/>
            <person name="Alvarado L."/>
            <person name="Berlin A.M."/>
            <person name="Chapman S.B."/>
            <person name="Dewar J."/>
            <person name="Goldberg J."/>
            <person name="Griggs A."/>
            <person name="Gujja S."/>
            <person name="Hansen M."/>
            <person name="Howarth C."/>
            <person name="Imamovic A."/>
            <person name="Larimer J."/>
            <person name="McCowan C."/>
            <person name="Murphy C."/>
            <person name="Pearson M."/>
            <person name="Priest M."/>
            <person name="Roberts A."/>
            <person name="Saif S."/>
            <person name="Shea T."/>
            <person name="Sykes S."/>
            <person name="Wortman J."/>
            <person name="Nusbaum C."/>
            <person name="Birren B."/>
        </authorList>
    </citation>
    <scope>NUCLEOTIDE SEQUENCE</scope>
    <source>
        <strain evidence="8">CBS 10737</strain>
    </source>
</reference>
<reference evidence="7" key="3">
    <citation type="submission" date="2016-07" db="EMBL/GenBank/DDBJ databases">
        <title>Evolution of pathogenesis and genome organization in the Tremellales.</title>
        <authorList>
            <person name="Cuomo C."/>
            <person name="Litvintseva A."/>
            <person name="Heitman J."/>
            <person name="Chen Y."/>
            <person name="Sun S."/>
            <person name="Springer D."/>
            <person name="Dromer F."/>
            <person name="Young S."/>
            <person name="Zeng Q."/>
            <person name="Chapman S."/>
            <person name="Gujja S."/>
            <person name="Saif S."/>
            <person name="Birren B."/>
        </authorList>
    </citation>
    <scope>NUCLEOTIDE SEQUENCE</scope>
    <source>
        <strain evidence="7">CBS 10737</strain>
    </source>
</reference>
<evidence type="ECO:0000313" key="7">
    <source>
        <dbReference type="EMBL" id="OCF47328.1"/>
    </source>
</evidence>
<evidence type="ECO:0000313" key="9">
    <source>
        <dbReference type="Proteomes" id="UP000094020"/>
    </source>
</evidence>
<feature type="transmembrane region" description="Helical" evidence="6">
    <location>
        <begin position="517"/>
        <end position="537"/>
    </location>
</feature>
<evidence type="ECO:0000313" key="8">
    <source>
        <dbReference type="EMBL" id="WWC67886.1"/>
    </source>
</evidence>
<feature type="region of interest" description="Disordered" evidence="5">
    <location>
        <begin position="1"/>
        <end position="39"/>
    </location>
</feature>
<dbReference type="Proteomes" id="UP000094020">
    <property type="component" value="Chromosome 2"/>
</dbReference>
<dbReference type="GeneID" id="30174592"/>
<evidence type="ECO:0008006" key="10">
    <source>
        <dbReference type="Google" id="ProtNLM"/>
    </source>
</evidence>
<feature type="transmembrane region" description="Helical" evidence="6">
    <location>
        <begin position="60"/>
        <end position="82"/>
    </location>
</feature>
<dbReference type="Gene3D" id="1.20.1250.20">
    <property type="entry name" value="MFS general substrate transporter like domains"/>
    <property type="match status" value="2"/>
</dbReference>
<organism evidence="7">
    <name type="scientific">Kwoniella pini CBS 10737</name>
    <dbReference type="NCBI Taxonomy" id="1296096"/>
    <lineage>
        <taxon>Eukaryota</taxon>
        <taxon>Fungi</taxon>
        <taxon>Dikarya</taxon>
        <taxon>Basidiomycota</taxon>
        <taxon>Agaricomycotina</taxon>
        <taxon>Tremellomycetes</taxon>
        <taxon>Tremellales</taxon>
        <taxon>Cryptococcaceae</taxon>
        <taxon>Kwoniella</taxon>
    </lineage>
</organism>
<comment type="subcellular location">
    <subcellularLocation>
        <location evidence="1">Membrane</location>
        <topology evidence="1">Multi-pass membrane protein</topology>
    </subcellularLocation>
</comment>
<dbReference type="PANTHER" id="PTHR23507">
    <property type="entry name" value="ZGC:174356"/>
    <property type="match status" value="1"/>
</dbReference>
<feature type="transmembrane region" description="Helical" evidence="6">
    <location>
        <begin position="309"/>
        <end position="333"/>
    </location>
</feature>
<dbReference type="KEGG" id="kpin:30174592"/>
<dbReference type="SUPFAM" id="SSF103473">
    <property type="entry name" value="MFS general substrate transporter"/>
    <property type="match status" value="1"/>
</dbReference>
<keyword evidence="3 6" id="KW-1133">Transmembrane helix</keyword>
<keyword evidence="4 6" id="KW-0472">Membrane</keyword>
<dbReference type="PANTHER" id="PTHR23507:SF13">
    <property type="entry name" value="MFS GENERAL SUBSTRATE TRANSPORTER"/>
    <property type="match status" value="1"/>
</dbReference>
<evidence type="ECO:0000256" key="3">
    <source>
        <dbReference type="ARBA" id="ARBA00022989"/>
    </source>
</evidence>
<dbReference type="STRING" id="1296096.A0A1B9HVP3"/>
<dbReference type="AlphaFoldDB" id="A0A1B9HVP3"/>
<protein>
    <recommendedName>
        <fullName evidence="10">Major facilitator superfamily (MFS) profile domain-containing protein</fullName>
    </recommendedName>
</protein>
<reference evidence="8" key="4">
    <citation type="submission" date="2024-02" db="EMBL/GenBank/DDBJ databases">
        <title>Comparative genomics of Cryptococcus and Kwoniella reveals pathogenesis evolution and contrasting modes of karyotype evolution via chromosome fusion or intercentromeric recombination.</title>
        <authorList>
            <person name="Coelho M.A."/>
            <person name="David-Palma M."/>
            <person name="Shea T."/>
            <person name="Bowers K."/>
            <person name="McGinley-Smith S."/>
            <person name="Mohammad A.W."/>
            <person name="Gnirke A."/>
            <person name="Yurkov A.M."/>
            <person name="Nowrousian M."/>
            <person name="Sun S."/>
            <person name="Cuomo C.A."/>
            <person name="Heitman J."/>
        </authorList>
    </citation>
    <scope>NUCLEOTIDE SEQUENCE</scope>
    <source>
        <strain evidence="8">CBS 10737</strain>
    </source>
</reference>
<evidence type="ECO:0000256" key="4">
    <source>
        <dbReference type="ARBA" id="ARBA00023136"/>
    </source>
</evidence>
<proteinExistence type="predicted"/>
<feature type="transmembrane region" description="Helical" evidence="6">
    <location>
        <begin position="213"/>
        <end position="235"/>
    </location>
</feature>
<feature type="compositionally biased region" description="Basic and acidic residues" evidence="5">
    <location>
        <begin position="382"/>
        <end position="396"/>
    </location>
</feature>
<dbReference type="RefSeq" id="XP_019008547.1">
    <property type="nucleotide sequence ID" value="XM_019157934.1"/>
</dbReference>
<dbReference type="EMBL" id="KV700116">
    <property type="protein sequence ID" value="OCF47328.1"/>
    <property type="molecule type" value="Genomic_DNA"/>
</dbReference>
<reference evidence="7" key="1">
    <citation type="submission" date="2013-07" db="EMBL/GenBank/DDBJ databases">
        <title>The Genome Sequence of Cryptococcus pinus CBS10737.</title>
        <authorList>
            <consortium name="The Broad Institute Genome Sequencing Platform"/>
            <person name="Cuomo C."/>
            <person name="Litvintseva A."/>
            <person name="Chen Y."/>
            <person name="Heitman J."/>
            <person name="Sun S."/>
            <person name="Springer D."/>
            <person name="Dromer F."/>
            <person name="Young S.K."/>
            <person name="Zeng Q."/>
            <person name="Gargeya S."/>
            <person name="Fitzgerald M."/>
            <person name="Abouelleil A."/>
            <person name="Alvarado L."/>
            <person name="Berlin A.M."/>
            <person name="Chapman S.B."/>
            <person name="Dewar J."/>
            <person name="Goldberg J."/>
            <person name="Griggs A."/>
            <person name="Gujja S."/>
            <person name="Hansen M."/>
            <person name="Howarth C."/>
            <person name="Imamovic A."/>
            <person name="Larimer J."/>
            <person name="McCowan C."/>
            <person name="Murphy C."/>
            <person name="Pearson M."/>
            <person name="Priest M."/>
            <person name="Roberts A."/>
            <person name="Saif S."/>
            <person name="Shea T."/>
            <person name="Sykes S."/>
            <person name="Wortman J."/>
            <person name="Nusbaum C."/>
            <person name="Birren B."/>
        </authorList>
    </citation>
    <scope>NUCLEOTIDE SEQUENCE [LARGE SCALE GENOMIC DNA]</scope>
    <source>
        <strain evidence="7">CBS 10737</strain>
    </source>
</reference>
<dbReference type="OrthoDB" id="5204190at2759"/>
<sequence>MSAIKSYTEPSSSSASSSTRSTIKPDTEPNENTSLLLSKSDDAITKTKKEGGFFGPVPRVFFTSTLLSMTFAFTQTTLIYAFRVMTCEEYHKTHTWNGNGKDKCNIPYVEAKTARQIAIMSTVTVSAMIANLFLSGWSIKKFGVKATMFQQTFWAALRNLCQMYAIKTGAGTGMLIIQSTQLFNILGSAGGYQIASNVFVSMLVPAEERTKQFGVLAGMIMLGSSLGYTLGGLAYTYYGLLAPFQCAFYLLCFCTVFGALFLPYLPPDKKEESTNSEEKKKQSFLAPLKLFIPKLVETSDGRLKRDYNLLLLGAGAFVSVLATGYVHLALQLVGTDVFDFTPSESGMMLSGNLLIRAFFLSICFPWIITYGRRLISHRKDVPTGAASEEHPERPIEAEEPDDIGAPREDQARQPTDIQHGSTFDLYFLRWSIFVDGLLTGLTTLSNQGWHLYLAAGVLPFASATGAACKGVTLDFVEPHQRADALSAIALIEKVAQVSTISLFSNIFAVLSEQGKPTLVFLANGVTAMIAFILLLFVRMPKPKPDEGRIALSA</sequence>
<feature type="transmembrane region" description="Helical" evidence="6">
    <location>
        <begin position="247"/>
        <end position="265"/>
    </location>
</feature>
<keyword evidence="2 6" id="KW-0812">Transmembrane</keyword>
<feature type="region of interest" description="Disordered" evidence="5">
    <location>
        <begin position="382"/>
        <end position="414"/>
    </location>
</feature>
<feature type="transmembrane region" description="Helical" evidence="6">
    <location>
        <begin position="117"/>
        <end position="139"/>
    </location>
</feature>
<keyword evidence="9" id="KW-1185">Reference proteome</keyword>
<dbReference type="GO" id="GO:0016020">
    <property type="term" value="C:membrane"/>
    <property type="evidence" value="ECO:0007669"/>
    <property type="project" value="UniProtKB-SubCell"/>
</dbReference>
<dbReference type="InterPro" id="IPR036259">
    <property type="entry name" value="MFS_trans_sf"/>
</dbReference>
<feature type="compositionally biased region" description="Low complexity" evidence="5">
    <location>
        <begin position="1"/>
        <end position="22"/>
    </location>
</feature>
<feature type="transmembrane region" description="Helical" evidence="6">
    <location>
        <begin position="182"/>
        <end position="206"/>
    </location>
</feature>
<accession>A0A1B9HVP3</accession>
<dbReference type="EMBL" id="CP144520">
    <property type="protein sequence ID" value="WWC67886.1"/>
    <property type="molecule type" value="Genomic_DNA"/>
</dbReference>
<evidence type="ECO:0000256" key="2">
    <source>
        <dbReference type="ARBA" id="ARBA00022692"/>
    </source>
</evidence>
<dbReference type="InterPro" id="IPR011701">
    <property type="entry name" value="MFS"/>
</dbReference>
<gene>
    <name evidence="7" type="ORF">I206_06223</name>
    <name evidence="8" type="ORF">I206_101804</name>
</gene>
<evidence type="ECO:0000256" key="1">
    <source>
        <dbReference type="ARBA" id="ARBA00004141"/>
    </source>
</evidence>
<evidence type="ECO:0000256" key="5">
    <source>
        <dbReference type="SAM" id="MobiDB-lite"/>
    </source>
</evidence>
<evidence type="ECO:0000256" key="6">
    <source>
        <dbReference type="SAM" id="Phobius"/>
    </source>
</evidence>
<dbReference type="GO" id="GO:0022857">
    <property type="term" value="F:transmembrane transporter activity"/>
    <property type="evidence" value="ECO:0007669"/>
    <property type="project" value="InterPro"/>
</dbReference>
<feature type="transmembrane region" description="Helical" evidence="6">
    <location>
        <begin position="353"/>
        <end position="371"/>
    </location>
</feature>
<feature type="transmembrane region" description="Helical" evidence="6">
    <location>
        <begin position="494"/>
        <end position="511"/>
    </location>
</feature>